<name>A0A914VWJ8_9BILA</name>
<dbReference type="CDD" id="cd06224">
    <property type="entry name" value="REM"/>
    <property type="match status" value="1"/>
</dbReference>
<dbReference type="InterPro" id="IPR036964">
    <property type="entry name" value="RASGEF_cat_dom_sf"/>
</dbReference>
<evidence type="ECO:0000256" key="1">
    <source>
        <dbReference type="ARBA" id="ARBA00022658"/>
    </source>
</evidence>
<protein>
    <submittedName>
        <fullName evidence="8">Uncharacterized protein</fullName>
    </submittedName>
</protein>
<feature type="coiled-coil region" evidence="3">
    <location>
        <begin position="328"/>
        <end position="358"/>
    </location>
</feature>
<dbReference type="PROSITE" id="PS50212">
    <property type="entry name" value="RASGEF_NTER"/>
    <property type="match status" value="1"/>
</dbReference>
<keyword evidence="1 2" id="KW-0344">Guanine-nucleotide releasing factor</keyword>
<dbReference type="WBParaSite" id="PSAMB.scaffold2714size21684.g18834.t1">
    <property type="protein sequence ID" value="PSAMB.scaffold2714size21684.g18834.t1"/>
    <property type="gene ID" value="PSAMB.scaffold2714size21684.g18834"/>
</dbReference>
<dbReference type="InterPro" id="IPR001895">
    <property type="entry name" value="RASGEF_cat_dom"/>
</dbReference>
<dbReference type="InterPro" id="IPR023578">
    <property type="entry name" value="Ras_GEF_dom_sf"/>
</dbReference>
<keyword evidence="3" id="KW-0175">Coiled coil</keyword>
<evidence type="ECO:0000256" key="2">
    <source>
        <dbReference type="PROSITE-ProRule" id="PRU00168"/>
    </source>
</evidence>
<accession>A0A914VWJ8</accession>
<dbReference type="SMART" id="SM00147">
    <property type="entry name" value="RasGEF"/>
    <property type="match status" value="1"/>
</dbReference>
<evidence type="ECO:0000256" key="4">
    <source>
        <dbReference type="SAM" id="MobiDB-lite"/>
    </source>
</evidence>
<dbReference type="Pfam" id="PF00618">
    <property type="entry name" value="RasGEF_N"/>
    <property type="match status" value="1"/>
</dbReference>
<feature type="region of interest" description="Disordered" evidence="4">
    <location>
        <begin position="167"/>
        <end position="199"/>
    </location>
</feature>
<feature type="region of interest" description="Disordered" evidence="4">
    <location>
        <begin position="1"/>
        <end position="38"/>
    </location>
</feature>
<feature type="domain" description="N-terminal Ras-GEF" evidence="6">
    <location>
        <begin position="214"/>
        <end position="343"/>
    </location>
</feature>
<feature type="compositionally biased region" description="Low complexity" evidence="4">
    <location>
        <begin position="167"/>
        <end position="182"/>
    </location>
</feature>
<dbReference type="InterPro" id="IPR000651">
    <property type="entry name" value="Ras-like_Gua-exchang_fac_N"/>
</dbReference>
<dbReference type="InterPro" id="IPR008937">
    <property type="entry name" value="Ras-like_GEF"/>
</dbReference>
<evidence type="ECO:0000313" key="8">
    <source>
        <dbReference type="WBParaSite" id="PSAMB.scaffold2714size21684.g18834.t1"/>
    </source>
</evidence>
<organism evidence="7 8">
    <name type="scientific">Plectus sambesii</name>
    <dbReference type="NCBI Taxonomy" id="2011161"/>
    <lineage>
        <taxon>Eukaryota</taxon>
        <taxon>Metazoa</taxon>
        <taxon>Ecdysozoa</taxon>
        <taxon>Nematoda</taxon>
        <taxon>Chromadorea</taxon>
        <taxon>Plectida</taxon>
        <taxon>Plectina</taxon>
        <taxon>Plectoidea</taxon>
        <taxon>Plectidae</taxon>
        <taxon>Plectus</taxon>
    </lineage>
</organism>
<dbReference type="GO" id="GO:0005886">
    <property type="term" value="C:plasma membrane"/>
    <property type="evidence" value="ECO:0007669"/>
    <property type="project" value="TreeGrafter"/>
</dbReference>
<proteinExistence type="predicted"/>
<evidence type="ECO:0000256" key="3">
    <source>
        <dbReference type="SAM" id="Coils"/>
    </source>
</evidence>
<dbReference type="PROSITE" id="PS50009">
    <property type="entry name" value="RASGEF_CAT"/>
    <property type="match status" value="1"/>
</dbReference>
<dbReference type="PANTHER" id="PTHR23113:SF356">
    <property type="entry name" value="FI05912P-RELATED"/>
    <property type="match status" value="1"/>
</dbReference>
<dbReference type="PANTHER" id="PTHR23113">
    <property type="entry name" value="GUANINE NUCLEOTIDE EXCHANGE FACTOR"/>
    <property type="match status" value="1"/>
</dbReference>
<evidence type="ECO:0000259" key="6">
    <source>
        <dbReference type="PROSITE" id="PS50212"/>
    </source>
</evidence>
<dbReference type="SMART" id="SM00229">
    <property type="entry name" value="RasGEFN"/>
    <property type="match status" value="1"/>
</dbReference>
<sequence length="650" mass="73750">MACAFTDGTNSRRPSFNRAAPNSRPIEQDSATPPEGQTVGWRVGFARRKTGLARPLVCSPIIFSIPLLDAVVNADCVHCRGGIPLVGRQPPLLLAMAFYCSRPRCDCHRRLTTTPVGKWVSRSQPALVQRHGSTHLHAIDEEHRDDDIADMSVASMAASVPPIYRAAAPLDNNNDPPKLKPNGYLPNGNDHSDSTPNRTNGLKTFQEEDVVYDENGGILGGSLRALIKRLIPRRDYCPERSFIFAFLLNIRTFIAPADLLHQILQHCMFEQNAASENFKKEHRTKFFANILRLCTEWAETFPYDFRTELMQQRLTELLSLCSVDQQNKRKATDLLQQLKTTLNKLERYEKALINLRNEIGEPPHQGEHLAGILLVCDRPLMVAQQLTHIELERLSMIGPEEFVTTLTNDHINIDGDLMKAAQQPKSSSNNIGHYVDWFNHVTYLVGTEVCRHSKKRNRVRIIEYFIDVAKECFNVGNFNSLMAVVAGLSLPAVSRLKKTWARVNMSKLDILQHQLDPSGNFTSYRSTLKAAMWRADGAKNEAERIIIPFFSLLLKDLILVNQRCVRVLPNGHLNFTMFVQFAHHMKDFVGWKNAQCPFDRNSSILQYLLTAPTYTEKHMSLLSFECESPEHSLEKEHYKKLKADLQLSSK</sequence>
<dbReference type="Gene3D" id="1.10.840.10">
    <property type="entry name" value="Ras guanine-nucleotide exchange factors catalytic domain"/>
    <property type="match status" value="1"/>
</dbReference>
<dbReference type="SUPFAM" id="SSF48366">
    <property type="entry name" value="Ras GEF"/>
    <property type="match status" value="1"/>
</dbReference>
<evidence type="ECO:0000259" key="5">
    <source>
        <dbReference type="PROSITE" id="PS50009"/>
    </source>
</evidence>
<evidence type="ECO:0000313" key="7">
    <source>
        <dbReference type="Proteomes" id="UP000887566"/>
    </source>
</evidence>
<dbReference type="Pfam" id="PF00617">
    <property type="entry name" value="RasGEF"/>
    <property type="match status" value="1"/>
</dbReference>
<dbReference type="GO" id="GO:0005085">
    <property type="term" value="F:guanyl-nucleotide exchange factor activity"/>
    <property type="evidence" value="ECO:0007669"/>
    <property type="project" value="UniProtKB-KW"/>
</dbReference>
<dbReference type="Proteomes" id="UP000887566">
    <property type="component" value="Unplaced"/>
</dbReference>
<feature type="domain" description="Ras-GEF" evidence="5">
    <location>
        <begin position="378"/>
        <end position="629"/>
    </location>
</feature>
<keyword evidence="7" id="KW-1185">Reference proteome</keyword>
<dbReference type="GO" id="GO:0007265">
    <property type="term" value="P:Ras protein signal transduction"/>
    <property type="evidence" value="ECO:0007669"/>
    <property type="project" value="TreeGrafter"/>
</dbReference>
<dbReference type="AlphaFoldDB" id="A0A914VWJ8"/>
<dbReference type="Gene3D" id="1.20.870.10">
    <property type="entry name" value="Son of sevenless (SoS) protein Chain: S domain 1"/>
    <property type="match status" value="1"/>
</dbReference>
<reference evidence="8" key="1">
    <citation type="submission" date="2022-11" db="UniProtKB">
        <authorList>
            <consortium name="WormBaseParasite"/>
        </authorList>
    </citation>
    <scope>IDENTIFICATION</scope>
</reference>